<evidence type="ECO:0000313" key="2">
    <source>
        <dbReference type="EMBL" id="KAL2046109.1"/>
    </source>
</evidence>
<gene>
    <name evidence="2" type="ORF">N7G274_001556</name>
</gene>
<keyword evidence="3" id="KW-1185">Reference proteome</keyword>
<proteinExistence type="predicted"/>
<keyword evidence="1" id="KW-0812">Transmembrane</keyword>
<feature type="transmembrane region" description="Helical" evidence="1">
    <location>
        <begin position="402"/>
        <end position="427"/>
    </location>
</feature>
<name>A0ABR4AK00_9LECA</name>
<accession>A0ABR4AK00</accession>
<evidence type="ECO:0000313" key="3">
    <source>
        <dbReference type="Proteomes" id="UP001590950"/>
    </source>
</evidence>
<keyword evidence="1" id="KW-1133">Transmembrane helix</keyword>
<keyword evidence="1" id="KW-0472">Membrane</keyword>
<dbReference type="EMBL" id="JBEFKJ010000004">
    <property type="protein sequence ID" value="KAL2046109.1"/>
    <property type="molecule type" value="Genomic_DNA"/>
</dbReference>
<evidence type="ECO:0000256" key="1">
    <source>
        <dbReference type="SAM" id="Phobius"/>
    </source>
</evidence>
<protein>
    <submittedName>
        <fullName evidence="2">Uncharacterized protein</fullName>
    </submittedName>
</protein>
<dbReference type="Proteomes" id="UP001590950">
    <property type="component" value="Unassembled WGS sequence"/>
</dbReference>
<organism evidence="2 3">
    <name type="scientific">Stereocaulon virgatum</name>
    <dbReference type="NCBI Taxonomy" id="373712"/>
    <lineage>
        <taxon>Eukaryota</taxon>
        <taxon>Fungi</taxon>
        <taxon>Dikarya</taxon>
        <taxon>Ascomycota</taxon>
        <taxon>Pezizomycotina</taxon>
        <taxon>Lecanoromycetes</taxon>
        <taxon>OSLEUM clade</taxon>
        <taxon>Lecanoromycetidae</taxon>
        <taxon>Lecanorales</taxon>
        <taxon>Lecanorineae</taxon>
        <taxon>Stereocaulaceae</taxon>
        <taxon>Stereocaulon</taxon>
    </lineage>
</organism>
<comment type="caution">
    <text evidence="2">The sequence shown here is derived from an EMBL/GenBank/DDBJ whole genome shotgun (WGS) entry which is preliminary data.</text>
</comment>
<sequence>MVALSIAFGFNVASALKAIALDLRWWILSMGKRPEQEVELILRGDSMAELLRLLLIAPHSRTLAVALPWLLLNMLIQSSIAILGLTYSASPGIADIYREPGINSIAVPNMTHFAPSVGRFSDDNTFTESYAAHVLGDIGSSYNASALPEEPLVGKPWASYPAGLWSATDHWEYRFLESAPSLLASGAQAQFLAIYSDRVAKSNATCKVPPFQIASDGQLAKVRLVEDNRTFIFPTIAEGMESVYYLTAPILANGDSDWGCGPGCNSVKVLEPAAGPPIDGSFVNGSSTAFFFYECNITITAPTTDIPPVRAAQAAQAIALSGQIHSEFQNISDLGNGGTNQFVAYNFGTPFGEPQNNSAKGMASLVSRFAIGVISAAAQTNPPMIVLGSLPAQGVRVQFDSFLIFNLILVITGTLQLALVLVTAAIVSRLTIPQEILLSHDETIQKRFILSS</sequence>
<reference evidence="2 3" key="1">
    <citation type="submission" date="2024-09" db="EMBL/GenBank/DDBJ databases">
        <title>Rethinking Asexuality: The Enigmatic Case of Functional Sexual Genes in Lepraria (Stereocaulaceae).</title>
        <authorList>
            <person name="Doellman M."/>
            <person name="Sun Y."/>
            <person name="Barcenas-Pena A."/>
            <person name="Lumbsch H.T."/>
            <person name="Grewe F."/>
        </authorList>
    </citation>
    <scope>NUCLEOTIDE SEQUENCE [LARGE SCALE GENOMIC DNA]</scope>
    <source>
        <strain evidence="2 3">Mercado 3170</strain>
    </source>
</reference>